<dbReference type="Pfam" id="PF09724">
    <property type="entry name" value="Dcc1"/>
    <property type="match status" value="1"/>
</dbReference>
<accession>A0A7S3G8H1</accession>
<dbReference type="AlphaFoldDB" id="A0A7S3G8H1"/>
<dbReference type="InterPro" id="IPR019128">
    <property type="entry name" value="Dcc1"/>
</dbReference>
<dbReference type="EMBL" id="HBIB01027675">
    <property type="protein sequence ID" value="CAE0255715.1"/>
    <property type="molecule type" value="Transcribed_RNA"/>
</dbReference>
<dbReference type="GO" id="GO:0034088">
    <property type="term" value="P:maintenance of mitotic sister chromatid cohesion"/>
    <property type="evidence" value="ECO:0007669"/>
    <property type="project" value="TreeGrafter"/>
</dbReference>
<gene>
    <name evidence="3" type="ORF">PBIL07802_LOCUS17969</name>
</gene>
<protein>
    <recommendedName>
        <fullName evidence="4">Sister chromatid cohesion protein DCC1</fullName>
    </recommendedName>
</protein>
<dbReference type="PANTHER" id="PTHR13395:SF6">
    <property type="entry name" value="SISTER CHROMATID COHESION PROTEIN DCC1"/>
    <property type="match status" value="1"/>
</dbReference>
<dbReference type="GO" id="GO:0031390">
    <property type="term" value="C:Ctf18 RFC-like complex"/>
    <property type="evidence" value="ECO:0007669"/>
    <property type="project" value="InterPro"/>
</dbReference>
<sequence>MKRKFELYFSDDYTLSDYRLLEVPDDSFMAKLKEGEIFSVKGKELDSAVLCTNSCSFVLRKAETTNLLAFCEVQNSQVSDTDTGVGKLIIRATPAFHLDLSKENTGKGALSALLKEYCIANREDFYEGKKFISWSQLQNEIPCSSEELESLLKMAMVMQKDGHWAALAESWIEEIVSLVLTSMLAEDMALDKINVEKLCSVLKDEVPPPVLKHIVVSFSDNCHHPNEKTASMSAKLICRFLAKRLLRVEDRWVKREFEMTLKNALHGLADFDPCCIEDVCIEVPGTPEPLVVKCILEELPDLPKLRFRHLFQIKRQYKHKEILPFLKHIQSPDTADRLLLKYAKSGKVQNQDGSATRVYTERA</sequence>
<organism evidence="3">
    <name type="scientific">Palpitomonas bilix</name>
    <dbReference type="NCBI Taxonomy" id="652834"/>
    <lineage>
        <taxon>Eukaryota</taxon>
        <taxon>Eukaryota incertae sedis</taxon>
    </lineage>
</organism>
<evidence type="ECO:0000256" key="2">
    <source>
        <dbReference type="ARBA" id="ARBA00022705"/>
    </source>
</evidence>
<proteinExistence type="inferred from homology"/>
<dbReference type="PANTHER" id="PTHR13395">
    <property type="entry name" value="SISTER CHROMATID COHESION PROTEIN DCC1-RELATED"/>
    <property type="match status" value="1"/>
</dbReference>
<evidence type="ECO:0000256" key="1">
    <source>
        <dbReference type="ARBA" id="ARBA00007017"/>
    </source>
</evidence>
<name>A0A7S3G8H1_9EUKA</name>
<keyword evidence="2" id="KW-0235">DNA replication</keyword>
<evidence type="ECO:0000313" key="3">
    <source>
        <dbReference type="EMBL" id="CAE0255715.1"/>
    </source>
</evidence>
<evidence type="ECO:0008006" key="4">
    <source>
        <dbReference type="Google" id="ProtNLM"/>
    </source>
</evidence>
<dbReference type="GO" id="GO:0006260">
    <property type="term" value="P:DNA replication"/>
    <property type="evidence" value="ECO:0007669"/>
    <property type="project" value="UniProtKB-KW"/>
</dbReference>
<dbReference type="GO" id="GO:0000775">
    <property type="term" value="C:chromosome, centromeric region"/>
    <property type="evidence" value="ECO:0007669"/>
    <property type="project" value="TreeGrafter"/>
</dbReference>
<reference evidence="3" key="1">
    <citation type="submission" date="2021-01" db="EMBL/GenBank/DDBJ databases">
        <authorList>
            <person name="Corre E."/>
            <person name="Pelletier E."/>
            <person name="Niang G."/>
            <person name="Scheremetjew M."/>
            <person name="Finn R."/>
            <person name="Kale V."/>
            <person name="Holt S."/>
            <person name="Cochrane G."/>
            <person name="Meng A."/>
            <person name="Brown T."/>
            <person name="Cohen L."/>
        </authorList>
    </citation>
    <scope>NUCLEOTIDE SEQUENCE</scope>
    <source>
        <strain evidence="3">NIES-2562</strain>
    </source>
</reference>
<dbReference type="GO" id="GO:0000785">
    <property type="term" value="C:chromatin"/>
    <property type="evidence" value="ECO:0007669"/>
    <property type="project" value="TreeGrafter"/>
</dbReference>
<comment type="similarity">
    <text evidence="1">Belongs to the DCC1 family.</text>
</comment>